<evidence type="ECO:0000313" key="1">
    <source>
        <dbReference type="EMBL" id="PMD66918.1"/>
    </source>
</evidence>
<evidence type="ECO:0000313" key="2">
    <source>
        <dbReference type="Proteomes" id="UP000235371"/>
    </source>
</evidence>
<name>A0A2J6TVD0_9HELO</name>
<dbReference type="Proteomes" id="UP000235371">
    <property type="component" value="Unassembled WGS sequence"/>
</dbReference>
<accession>A0A2J6TVD0</accession>
<dbReference type="EMBL" id="KZ613740">
    <property type="protein sequence ID" value="PMD66918.1"/>
    <property type="molecule type" value="Genomic_DNA"/>
</dbReference>
<dbReference type="GeneID" id="36579134"/>
<keyword evidence="2" id="KW-1185">Reference proteome</keyword>
<organism evidence="1 2">
    <name type="scientific">Hyaloscypha bicolor E</name>
    <dbReference type="NCBI Taxonomy" id="1095630"/>
    <lineage>
        <taxon>Eukaryota</taxon>
        <taxon>Fungi</taxon>
        <taxon>Dikarya</taxon>
        <taxon>Ascomycota</taxon>
        <taxon>Pezizomycotina</taxon>
        <taxon>Leotiomycetes</taxon>
        <taxon>Helotiales</taxon>
        <taxon>Hyaloscyphaceae</taxon>
        <taxon>Hyaloscypha</taxon>
        <taxon>Hyaloscypha bicolor</taxon>
    </lineage>
</organism>
<dbReference type="OrthoDB" id="2593732at2759"/>
<proteinExistence type="predicted"/>
<gene>
    <name evidence="1" type="ORF">K444DRAFT_2074</name>
</gene>
<dbReference type="RefSeq" id="XP_024743822.1">
    <property type="nucleotide sequence ID" value="XM_024871052.1"/>
</dbReference>
<protein>
    <submittedName>
        <fullName evidence="1">Uncharacterized protein</fullName>
    </submittedName>
</protein>
<sequence length="72" mass="8043">MGQRNRLVTGESWRTVSLETRLRNLSNACLQVLHPSAVFLWKAPIRLTRRGRPVGLGAICGWGSYPCVLGCY</sequence>
<dbReference type="AlphaFoldDB" id="A0A2J6TVD0"/>
<dbReference type="InParanoid" id="A0A2J6TVD0"/>
<reference evidence="1 2" key="1">
    <citation type="submission" date="2016-04" db="EMBL/GenBank/DDBJ databases">
        <title>A degradative enzymes factory behind the ericoid mycorrhizal symbiosis.</title>
        <authorList>
            <consortium name="DOE Joint Genome Institute"/>
            <person name="Martino E."/>
            <person name="Morin E."/>
            <person name="Grelet G."/>
            <person name="Kuo A."/>
            <person name="Kohler A."/>
            <person name="Daghino S."/>
            <person name="Barry K."/>
            <person name="Choi C."/>
            <person name="Cichocki N."/>
            <person name="Clum A."/>
            <person name="Copeland A."/>
            <person name="Hainaut M."/>
            <person name="Haridas S."/>
            <person name="Labutti K."/>
            <person name="Lindquist E."/>
            <person name="Lipzen A."/>
            <person name="Khouja H.-R."/>
            <person name="Murat C."/>
            <person name="Ohm R."/>
            <person name="Olson A."/>
            <person name="Spatafora J."/>
            <person name="Veneault-Fourrey C."/>
            <person name="Henrissat B."/>
            <person name="Grigoriev I."/>
            <person name="Martin F."/>
            <person name="Perotto S."/>
        </authorList>
    </citation>
    <scope>NUCLEOTIDE SEQUENCE [LARGE SCALE GENOMIC DNA]</scope>
    <source>
        <strain evidence="1 2">E</strain>
    </source>
</reference>